<dbReference type="InterPro" id="IPR000595">
    <property type="entry name" value="cNMP-bd_dom"/>
</dbReference>
<sequence length="558" mass="58963">MTSDPLLSGQGIDPSAPEARVAQTFPRLGPEMIERVARYGTEETLSDGTPVFSRGQRGADFFLVLQGRIEILDQEHTGALRIFVTHSEGQFTGELTLFNNREILVSGRASGETRVVRITRDGFQRLVTGEPDVGEIVMRAFILRRVGLIRSSVGGVVLLGSGHRRDTLRIERFLVRNAYPHRLLDADVDPDAIGCLSHFGLSREDLPVVIAPGIAMLRNPTNAVLADALGLTEEIDPSQVYDVAVVGAGPAGLAAAVYAASEGLKTIVVEGMAPGGQAGTSSKIENYLGFPTGISGQALAGRAQVQAQKFGARLAVSRMVSGLDCSERPFRLRLEDGSSIPTRAVVVATGARYRKLDVPGYEHFEGQGIYYAATAMEANLCAGEAVIVVGGGNSAGQAAVFLSRTVAHVHILVRAEGLAATMSDYLIQRIASSPRISLHVRAEITGLSGDDVLQEVTWADRATGGSETRRISSVFVMIGADPNTEWLDGCLTLDARGFVATGRAEDGAAAASPYATTTDGIFAVGDVRSGSVKRVASGVGEGSVVVQAIHRFLDPGIV</sequence>
<dbReference type="GO" id="GO:0016491">
    <property type="term" value="F:oxidoreductase activity"/>
    <property type="evidence" value="ECO:0007669"/>
    <property type="project" value="UniProtKB-KW"/>
</dbReference>
<evidence type="ECO:0000256" key="1">
    <source>
        <dbReference type="ARBA" id="ARBA00018719"/>
    </source>
</evidence>
<dbReference type="Pfam" id="PF00027">
    <property type="entry name" value="cNMP_binding"/>
    <property type="match status" value="1"/>
</dbReference>
<dbReference type="InterPro" id="IPR014710">
    <property type="entry name" value="RmlC-like_jellyroll"/>
</dbReference>
<dbReference type="SUPFAM" id="SSF51206">
    <property type="entry name" value="cAMP-binding domain-like"/>
    <property type="match status" value="1"/>
</dbReference>
<organism evidence="5 6">
    <name type="scientific">Methylobacterium planeticum</name>
    <dbReference type="NCBI Taxonomy" id="2615211"/>
    <lineage>
        <taxon>Bacteria</taxon>
        <taxon>Pseudomonadati</taxon>
        <taxon>Pseudomonadota</taxon>
        <taxon>Alphaproteobacteria</taxon>
        <taxon>Hyphomicrobiales</taxon>
        <taxon>Methylobacteriaceae</taxon>
        <taxon>Methylobacterium</taxon>
    </lineage>
</organism>
<evidence type="ECO:0000256" key="3">
    <source>
        <dbReference type="ARBA" id="ARBA00023002"/>
    </source>
</evidence>
<dbReference type="EMBL" id="VZZJ01000007">
    <property type="protein sequence ID" value="KAB1073645.1"/>
    <property type="molecule type" value="Genomic_DNA"/>
</dbReference>
<comment type="caution">
    <text evidence="5">The sequence shown here is derived from an EMBL/GenBank/DDBJ whole genome shotgun (WGS) entry which is preliminary data.</text>
</comment>
<dbReference type="Gene3D" id="2.60.120.10">
    <property type="entry name" value="Jelly Rolls"/>
    <property type="match status" value="1"/>
</dbReference>
<keyword evidence="2" id="KW-0285">Flavoprotein</keyword>
<evidence type="ECO:0000313" key="6">
    <source>
        <dbReference type="Proteomes" id="UP000441523"/>
    </source>
</evidence>
<dbReference type="RefSeq" id="WP_150963383.1">
    <property type="nucleotide sequence ID" value="NZ_VZZJ01000007.1"/>
</dbReference>
<dbReference type="InterPro" id="IPR036188">
    <property type="entry name" value="FAD/NAD-bd_sf"/>
</dbReference>
<dbReference type="CDD" id="cd00038">
    <property type="entry name" value="CAP_ED"/>
    <property type="match status" value="1"/>
</dbReference>
<dbReference type="InterPro" id="IPR023753">
    <property type="entry name" value="FAD/NAD-binding_dom"/>
</dbReference>
<proteinExistence type="predicted"/>
<gene>
    <name evidence="5" type="ORF">F6X51_10650</name>
</gene>
<keyword evidence="3" id="KW-0560">Oxidoreductase</keyword>
<protein>
    <recommendedName>
        <fullName evidence="1">Thioredoxin reductase</fullName>
    </recommendedName>
</protein>
<dbReference type="PROSITE" id="PS50042">
    <property type="entry name" value="CNMP_BINDING_3"/>
    <property type="match status" value="1"/>
</dbReference>
<dbReference type="InterPro" id="IPR018490">
    <property type="entry name" value="cNMP-bd_dom_sf"/>
</dbReference>
<evidence type="ECO:0000259" key="4">
    <source>
        <dbReference type="PROSITE" id="PS50042"/>
    </source>
</evidence>
<dbReference type="PANTHER" id="PTHR48105">
    <property type="entry name" value="THIOREDOXIN REDUCTASE 1-RELATED-RELATED"/>
    <property type="match status" value="1"/>
</dbReference>
<dbReference type="Gene3D" id="3.50.50.60">
    <property type="entry name" value="FAD/NAD(P)-binding domain"/>
    <property type="match status" value="2"/>
</dbReference>
<dbReference type="Pfam" id="PF07992">
    <property type="entry name" value="Pyr_redox_2"/>
    <property type="match status" value="1"/>
</dbReference>
<dbReference type="AlphaFoldDB" id="A0A6N6MSZ3"/>
<evidence type="ECO:0000256" key="2">
    <source>
        <dbReference type="ARBA" id="ARBA00022630"/>
    </source>
</evidence>
<dbReference type="Proteomes" id="UP000441523">
    <property type="component" value="Unassembled WGS sequence"/>
</dbReference>
<keyword evidence="6" id="KW-1185">Reference proteome</keyword>
<name>A0A6N6MSZ3_9HYPH</name>
<accession>A0A6N6MSZ3</accession>
<dbReference type="SMART" id="SM00100">
    <property type="entry name" value="cNMP"/>
    <property type="match status" value="1"/>
</dbReference>
<evidence type="ECO:0000313" key="5">
    <source>
        <dbReference type="EMBL" id="KAB1073645.1"/>
    </source>
</evidence>
<feature type="domain" description="Cyclic nucleotide-binding" evidence="4">
    <location>
        <begin position="24"/>
        <end position="144"/>
    </location>
</feature>
<dbReference type="PRINTS" id="PR00469">
    <property type="entry name" value="PNDRDTASEII"/>
</dbReference>
<dbReference type="PRINTS" id="PR00368">
    <property type="entry name" value="FADPNR"/>
</dbReference>
<dbReference type="InterPro" id="IPR050097">
    <property type="entry name" value="Ferredoxin-NADP_redctase_2"/>
</dbReference>
<dbReference type="SUPFAM" id="SSF51905">
    <property type="entry name" value="FAD/NAD(P)-binding domain"/>
    <property type="match status" value="1"/>
</dbReference>
<reference evidence="5 6" key="1">
    <citation type="submission" date="2019-09" db="EMBL/GenBank/DDBJ databases">
        <title>YIM 132548 draft genome.</title>
        <authorList>
            <person name="Jiang L."/>
        </authorList>
    </citation>
    <scope>NUCLEOTIDE SEQUENCE [LARGE SCALE GENOMIC DNA]</scope>
    <source>
        <strain evidence="5 6">YIM 132548</strain>
    </source>
</reference>